<dbReference type="RefSeq" id="WP_077065349.1">
    <property type="nucleotide sequence ID" value="NZ_LKHV02000001.1"/>
</dbReference>
<dbReference type="STRING" id="437022.CC99x_00736"/>
<name>A0A0Q9YR25_9GAMM</name>
<dbReference type="Pfam" id="PF10604">
    <property type="entry name" value="Polyketide_cyc2"/>
    <property type="match status" value="1"/>
</dbReference>
<dbReference type="AlphaFoldDB" id="A0A0Q9YR25"/>
<dbReference type="SUPFAM" id="SSF55961">
    <property type="entry name" value="Bet v1-like"/>
    <property type="match status" value="1"/>
</dbReference>
<dbReference type="InterPro" id="IPR023393">
    <property type="entry name" value="START-like_dom_sf"/>
</dbReference>
<evidence type="ECO:0000313" key="2">
    <source>
        <dbReference type="EMBL" id="MCS5708828.1"/>
    </source>
</evidence>
<organism evidence="1">
    <name type="scientific">Candidatus Berkiella cookevillensis</name>
    <dbReference type="NCBI Taxonomy" id="437022"/>
    <lineage>
        <taxon>Bacteria</taxon>
        <taxon>Pseudomonadati</taxon>
        <taxon>Pseudomonadota</taxon>
        <taxon>Gammaproteobacteria</taxon>
        <taxon>Candidatus Berkiellales</taxon>
        <taxon>Candidatus Berkiellaceae</taxon>
        <taxon>Candidatus Berkiella</taxon>
    </lineage>
</organism>
<reference evidence="2" key="3">
    <citation type="submission" date="2021-06" db="EMBL/GenBank/DDBJ databases">
        <title>Genomic Description and Analysis of Intracellular Bacteria, Candidatus Berkiella cookevillensis and Candidatus Berkiella aquae.</title>
        <authorList>
            <person name="Kidane D.T."/>
            <person name="Mehari Y.T."/>
            <person name="Rice F.C."/>
            <person name="Arivett B.A."/>
            <person name="Farone A.L."/>
            <person name="Berk S.G."/>
            <person name="Farone M.B."/>
        </authorList>
    </citation>
    <scope>NUCLEOTIDE SEQUENCE</scope>
    <source>
        <strain evidence="2">CC99</strain>
    </source>
</reference>
<dbReference type="Proteomes" id="UP000051494">
    <property type="component" value="Unassembled WGS sequence"/>
</dbReference>
<sequence length="177" mass="19754">MAIIKTTLTTLITAIAVVAIYATTKPDDFRVERSQIIKAPSEKIFPLINDFNHWPQWSPWEDLDPNMKKTLKGAPKGVGAISEWEGNKDVGSGKIEIIKSTPNTQITMQLDMQKPFPAANTVEFSLASEKDETKVTWSMSGKNSFIAKVMSIFINCEKMVGDQFEKGLSKLKEVSEK</sequence>
<accession>A0A0Q9YR25</accession>
<reference evidence="2" key="2">
    <citation type="journal article" date="2016" name="Genome Announc.">
        <title>Draft Genome Sequences of Two Novel Amoeba-Resistant Intranuclear Bacteria, 'Candidatus Berkiella cookevillensis' and 'Candidatus Berkiella aquae'.</title>
        <authorList>
            <person name="Mehari Y.T."/>
            <person name="Arivett B.A."/>
            <person name="Farone A.L."/>
            <person name="Gunderson J.H."/>
            <person name="Farone M.B."/>
        </authorList>
    </citation>
    <scope>NUCLEOTIDE SEQUENCE</scope>
    <source>
        <strain evidence="2">CC99</strain>
    </source>
</reference>
<evidence type="ECO:0000313" key="1">
    <source>
        <dbReference type="EMBL" id="KRG19214.1"/>
    </source>
</evidence>
<proteinExistence type="predicted"/>
<comment type="caution">
    <text evidence="1">The sequence shown here is derived from an EMBL/GenBank/DDBJ whole genome shotgun (WGS) entry which is preliminary data.</text>
</comment>
<dbReference type="EMBL" id="LKHV01000003">
    <property type="protein sequence ID" value="KRG19214.1"/>
    <property type="molecule type" value="Genomic_DNA"/>
</dbReference>
<dbReference type="InterPro" id="IPR019587">
    <property type="entry name" value="Polyketide_cyclase/dehydratase"/>
</dbReference>
<keyword evidence="3" id="KW-1185">Reference proteome</keyword>
<reference evidence="1" key="1">
    <citation type="submission" date="2015-09" db="EMBL/GenBank/DDBJ databases">
        <title>Draft Genome Sequences of Two Novel Amoeba-resistant Intranuclear Bacteria, Candidatus Berkiella cookevillensis and Candidatus Berkiella aquae.</title>
        <authorList>
            <person name="Mehari Y.T."/>
            <person name="Arivett B.A."/>
            <person name="Farone A.L."/>
            <person name="Gunderson J.H."/>
            <person name="Farone M.B."/>
        </authorList>
    </citation>
    <scope>NUCLEOTIDE SEQUENCE [LARGE SCALE GENOMIC DNA]</scope>
    <source>
        <strain evidence="1">CC99</strain>
    </source>
</reference>
<gene>
    <name evidence="1" type="ORF">CC99x_00736</name>
    <name evidence="2" type="ORF">CC99x_007910</name>
</gene>
<dbReference type="CDD" id="cd07818">
    <property type="entry name" value="SRPBCC_1"/>
    <property type="match status" value="1"/>
</dbReference>
<protein>
    <submittedName>
        <fullName evidence="1">Polyketide cyclase / dehydrase and lipid transport</fullName>
    </submittedName>
    <submittedName>
        <fullName evidence="2">SRPBCC family protein</fullName>
    </submittedName>
</protein>
<dbReference type="EMBL" id="LKHV02000001">
    <property type="protein sequence ID" value="MCS5708828.1"/>
    <property type="molecule type" value="Genomic_DNA"/>
</dbReference>
<dbReference type="Gene3D" id="3.30.530.20">
    <property type="match status" value="1"/>
</dbReference>
<evidence type="ECO:0000313" key="3">
    <source>
        <dbReference type="Proteomes" id="UP000051494"/>
    </source>
</evidence>